<evidence type="ECO:0000313" key="1">
    <source>
        <dbReference type="EMBL" id="PIO59775.1"/>
    </source>
</evidence>
<dbReference type="OrthoDB" id="5774172at2759"/>
<accession>A0A2G9TPB5</accession>
<gene>
    <name evidence="1" type="ORF">TELCIR_18749</name>
</gene>
<dbReference type="EMBL" id="KZ356960">
    <property type="protein sequence ID" value="PIO59775.1"/>
    <property type="molecule type" value="Genomic_DNA"/>
</dbReference>
<dbReference type="PANTHER" id="PTHR38612">
    <property type="entry name" value="PROTEIN DCT-5-RELATED"/>
    <property type="match status" value="1"/>
</dbReference>
<evidence type="ECO:0000313" key="2">
    <source>
        <dbReference type="Proteomes" id="UP000230423"/>
    </source>
</evidence>
<sequence>MNGFVNFLGKCPDLLSCATDCISKSTSNMASISNCLRRKCAFYCFNGSCPKCSAFITKLFNQVCISGSLRDKVQGFEVVFHELFSFFSFLRGKRIRKRRHDISDLLNDAPRSNNSFLT</sequence>
<dbReference type="InterPro" id="IPR035161">
    <property type="entry name" value="DUF5332"/>
</dbReference>
<dbReference type="PANTHER" id="PTHR38612:SF1">
    <property type="entry name" value="PROTEIN CBG06620"/>
    <property type="match status" value="1"/>
</dbReference>
<dbReference type="Proteomes" id="UP000230423">
    <property type="component" value="Unassembled WGS sequence"/>
</dbReference>
<protein>
    <submittedName>
        <fullName evidence="1">Uncharacterized protein</fullName>
    </submittedName>
</protein>
<name>A0A2G9TPB5_TELCI</name>
<keyword evidence="2" id="KW-1185">Reference proteome</keyword>
<dbReference type="Pfam" id="PF17266">
    <property type="entry name" value="DUF5332"/>
    <property type="match status" value="1"/>
</dbReference>
<feature type="non-terminal residue" evidence="1">
    <location>
        <position position="118"/>
    </location>
</feature>
<dbReference type="AlphaFoldDB" id="A0A2G9TPB5"/>
<reference evidence="1 2" key="1">
    <citation type="submission" date="2015-09" db="EMBL/GenBank/DDBJ databases">
        <title>Draft genome of the parasitic nematode Teladorsagia circumcincta isolate WARC Sus (inbred).</title>
        <authorList>
            <person name="Mitreva M."/>
        </authorList>
    </citation>
    <scope>NUCLEOTIDE SEQUENCE [LARGE SCALE GENOMIC DNA]</scope>
    <source>
        <strain evidence="1 2">S</strain>
    </source>
</reference>
<proteinExistence type="predicted"/>
<organism evidence="1 2">
    <name type="scientific">Teladorsagia circumcincta</name>
    <name type="common">Brown stomach worm</name>
    <name type="synonym">Ostertagia circumcincta</name>
    <dbReference type="NCBI Taxonomy" id="45464"/>
    <lineage>
        <taxon>Eukaryota</taxon>
        <taxon>Metazoa</taxon>
        <taxon>Ecdysozoa</taxon>
        <taxon>Nematoda</taxon>
        <taxon>Chromadorea</taxon>
        <taxon>Rhabditida</taxon>
        <taxon>Rhabditina</taxon>
        <taxon>Rhabditomorpha</taxon>
        <taxon>Strongyloidea</taxon>
        <taxon>Trichostrongylidae</taxon>
        <taxon>Teladorsagia</taxon>
    </lineage>
</organism>